<evidence type="ECO:0000313" key="2">
    <source>
        <dbReference type="EMBL" id="VFR86114.1"/>
    </source>
</evidence>
<reference evidence="2" key="1">
    <citation type="submission" date="2019-03" db="EMBL/GenBank/DDBJ databases">
        <authorList>
            <person name="Danneels B."/>
        </authorList>
    </citation>
    <scope>NUCLEOTIDE SEQUENCE</scope>
</reference>
<organism evidence="2">
    <name type="scientific">plant metagenome</name>
    <dbReference type="NCBI Taxonomy" id="1297885"/>
    <lineage>
        <taxon>unclassified sequences</taxon>
        <taxon>metagenomes</taxon>
        <taxon>organismal metagenomes</taxon>
    </lineage>
</organism>
<proteinExistence type="predicted"/>
<name>A0A484UI01_9ZZZZ</name>
<gene>
    <name evidence="1" type="ORF">ISE1_2702</name>
    <name evidence="2" type="ORF">ISE2_4452</name>
</gene>
<accession>A0A484UI01</accession>
<dbReference type="EMBL" id="CAADIN010000014">
    <property type="protein sequence ID" value="VFR86114.1"/>
    <property type="molecule type" value="Genomic_DNA"/>
</dbReference>
<protein>
    <submittedName>
        <fullName evidence="2">Uncharacterized protein</fullName>
    </submittedName>
</protein>
<sequence>MPKRTIDLTPSWGEWANIYRRFAESGQCNAIKALRKDHARMAAFAAALCAIKHDLPPELSARVDAAYREELAKQGE</sequence>
<evidence type="ECO:0000313" key="1">
    <source>
        <dbReference type="EMBL" id="VFR81107.1"/>
    </source>
</evidence>
<dbReference type="EMBL" id="CAADIM010000018">
    <property type="protein sequence ID" value="VFR81107.1"/>
    <property type="molecule type" value="Genomic_DNA"/>
</dbReference>
<dbReference type="AlphaFoldDB" id="A0A484UI01"/>